<proteinExistence type="predicted"/>
<dbReference type="EMBL" id="SOEY01000007">
    <property type="protein sequence ID" value="TFB75893.1"/>
    <property type="molecule type" value="Genomic_DNA"/>
</dbReference>
<feature type="region of interest" description="Disordered" evidence="1">
    <location>
        <begin position="165"/>
        <end position="207"/>
    </location>
</feature>
<organism evidence="2 3">
    <name type="scientific">Cryobacterium glaciale</name>
    <dbReference type="NCBI Taxonomy" id="1259145"/>
    <lineage>
        <taxon>Bacteria</taxon>
        <taxon>Bacillati</taxon>
        <taxon>Actinomycetota</taxon>
        <taxon>Actinomycetes</taxon>
        <taxon>Micrococcales</taxon>
        <taxon>Microbacteriaceae</taxon>
        <taxon>Cryobacterium</taxon>
    </lineage>
</organism>
<protein>
    <submittedName>
        <fullName evidence="2">DUF3618 domain-containing protein</fullName>
    </submittedName>
</protein>
<dbReference type="AlphaFoldDB" id="A0A4R8V376"/>
<accession>A0A4R8V376</accession>
<gene>
    <name evidence="2" type="ORF">E3O06_04440</name>
</gene>
<dbReference type="PANTHER" id="PTHR47372:SF11">
    <property type="entry name" value="RE19971P"/>
    <property type="match status" value="1"/>
</dbReference>
<reference evidence="2 3" key="1">
    <citation type="submission" date="2019-03" db="EMBL/GenBank/DDBJ databases">
        <title>Genomics of glacier-inhabiting Cryobacterium strains.</title>
        <authorList>
            <person name="Liu Q."/>
            <person name="Xin Y.-H."/>
        </authorList>
    </citation>
    <scope>NUCLEOTIDE SEQUENCE [LARGE SCALE GENOMIC DNA]</scope>
    <source>
        <strain evidence="2 3">HLT2-23</strain>
    </source>
</reference>
<dbReference type="RefSeq" id="WP_134501789.1">
    <property type="nucleotide sequence ID" value="NZ_SOEY01000007.1"/>
</dbReference>
<sequence length="207" mass="21581">MTDTDRTPDQIRMDIERTRRELGGDVDALADKVTPSKIMQRQTDKVKSAFGSVSERVMGAASQTGDAVSSATDTIGDLPHQAANKAKGNPMAVGLIAFGIGWLAASLVPASDKEKELAGSLKEAAQPLISEATDAAKQLADNLREPAQEAVAAVKDSATDAVDEVKSAAQGAASEVKDEAQAAKDTVTDTARDEAASAKHKSDTNLY</sequence>
<evidence type="ECO:0000256" key="1">
    <source>
        <dbReference type="SAM" id="MobiDB-lite"/>
    </source>
</evidence>
<feature type="compositionally biased region" description="Basic and acidic residues" evidence="1">
    <location>
        <begin position="175"/>
        <end position="207"/>
    </location>
</feature>
<dbReference type="Gene3D" id="1.20.120.20">
    <property type="entry name" value="Apolipoprotein"/>
    <property type="match status" value="1"/>
</dbReference>
<dbReference type="InterPro" id="IPR022062">
    <property type="entry name" value="DUF3618"/>
</dbReference>
<dbReference type="Proteomes" id="UP000298173">
    <property type="component" value="Unassembled WGS sequence"/>
</dbReference>
<evidence type="ECO:0000313" key="2">
    <source>
        <dbReference type="EMBL" id="TFB75893.1"/>
    </source>
</evidence>
<dbReference type="OrthoDB" id="3218417at2"/>
<name>A0A4R8V376_9MICO</name>
<keyword evidence="3" id="KW-1185">Reference proteome</keyword>
<dbReference type="Pfam" id="PF12277">
    <property type="entry name" value="DUF3618"/>
    <property type="match status" value="1"/>
</dbReference>
<evidence type="ECO:0000313" key="3">
    <source>
        <dbReference type="Proteomes" id="UP000298173"/>
    </source>
</evidence>
<dbReference type="PANTHER" id="PTHR47372">
    <property type="entry name" value="DAUER UP-REGULATED-RELATED"/>
    <property type="match status" value="1"/>
</dbReference>
<comment type="caution">
    <text evidence="2">The sequence shown here is derived from an EMBL/GenBank/DDBJ whole genome shotgun (WGS) entry which is preliminary data.</text>
</comment>